<gene>
    <name evidence="3" type="ORF">SAMN02745857_03501</name>
</gene>
<dbReference type="AlphaFoldDB" id="A0A1W1XYB3"/>
<dbReference type="OrthoDB" id="8577678at2"/>
<proteinExistence type="predicted"/>
<feature type="signal peptide" evidence="2">
    <location>
        <begin position="1"/>
        <end position="24"/>
    </location>
</feature>
<organism evidence="3 4">
    <name type="scientific">Andreprevotia lacus DSM 23236</name>
    <dbReference type="NCBI Taxonomy" id="1121001"/>
    <lineage>
        <taxon>Bacteria</taxon>
        <taxon>Pseudomonadati</taxon>
        <taxon>Pseudomonadota</taxon>
        <taxon>Betaproteobacteria</taxon>
        <taxon>Neisseriales</taxon>
        <taxon>Chitinibacteraceae</taxon>
        <taxon>Andreprevotia</taxon>
    </lineage>
</organism>
<feature type="compositionally biased region" description="Polar residues" evidence="1">
    <location>
        <begin position="586"/>
        <end position="604"/>
    </location>
</feature>
<keyword evidence="2" id="KW-0732">Signal</keyword>
<protein>
    <submittedName>
        <fullName evidence="3">Uncharacterized protein</fullName>
    </submittedName>
</protein>
<feature type="compositionally biased region" description="Polar residues" evidence="1">
    <location>
        <begin position="533"/>
        <end position="542"/>
    </location>
</feature>
<accession>A0A1W1XYB3</accession>
<feature type="chain" id="PRO_5012144975" evidence="2">
    <location>
        <begin position="25"/>
        <end position="613"/>
    </location>
</feature>
<feature type="region of interest" description="Disordered" evidence="1">
    <location>
        <begin position="586"/>
        <end position="613"/>
    </location>
</feature>
<dbReference type="RefSeq" id="WP_084092449.1">
    <property type="nucleotide sequence ID" value="NZ_FWXD01000027.1"/>
</dbReference>
<feature type="region of interest" description="Disordered" evidence="1">
    <location>
        <begin position="530"/>
        <end position="552"/>
    </location>
</feature>
<dbReference type="STRING" id="1121001.SAMN02745857_03501"/>
<name>A0A1W1XYB3_9NEIS</name>
<evidence type="ECO:0000256" key="2">
    <source>
        <dbReference type="SAM" id="SignalP"/>
    </source>
</evidence>
<evidence type="ECO:0000313" key="3">
    <source>
        <dbReference type="EMBL" id="SMC28949.1"/>
    </source>
</evidence>
<reference evidence="3 4" key="1">
    <citation type="submission" date="2017-04" db="EMBL/GenBank/DDBJ databases">
        <authorList>
            <person name="Afonso C.L."/>
            <person name="Miller P.J."/>
            <person name="Scott M.A."/>
            <person name="Spackman E."/>
            <person name="Goraichik I."/>
            <person name="Dimitrov K.M."/>
            <person name="Suarez D.L."/>
            <person name="Swayne D.E."/>
        </authorList>
    </citation>
    <scope>NUCLEOTIDE SEQUENCE [LARGE SCALE GENOMIC DNA]</scope>
    <source>
        <strain evidence="3 4">DSM 23236</strain>
    </source>
</reference>
<keyword evidence="4" id="KW-1185">Reference proteome</keyword>
<evidence type="ECO:0000313" key="4">
    <source>
        <dbReference type="Proteomes" id="UP000192761"/>
    </source>
</evidence>
<sequence>MNQKLISRLVVGALATIAAASSFAGQIQSSSLSIAREVITTDTQAVNAPTITYRFSGDVNATSQAQTFQIQFVLGGGAKWATAGNSAANTLASPAVPDSNIVIVPQAGANAGQQLVAADYSVDALALSADKTTLYATITIKAGRNIGQPQISLAVAAGTKPTVNNLYTVVQAVTECDTSVKTLPVSVKHYTALTSPASLATDSNATPDEHVRSGATNTATLVTFPTNILVQVTKSVGNAKLDISGGNVGFSGSGASVAPDANNQYQSYISATKVNLGYVSLKQNANGNDSDVSTPYLISDAGAPAPGILAGATAVQNTGKVEVKQFDIKVSASQGFVVGGSLFLSSDLSSCAAAVPNSTVAITSSNAAGPITLTLDTANVAGALSHALNAPDHPVATVGNNPVHVCYSVPGNVIIPGSSFNIDAATLVKAAAGTDLNEQNNFCKGPLYALSGSLKIDVRNYASNARKDGWLSVLRLINNSETRTVDVYGQYILATGLYGKWGKVATLAPRAVVNLTPDVVDSKLTSLPAHPTAANNDATGIPSNAGDAPRLRITSDNGDTLRVQNYLYNPASQNFIEASGSQGVDFTGTTNRAPASEGQYQDQDAQVGLNGGN</sequence>
<evidence type="ECO:0000256" key="1">
    <source>
        <dbReference type="SAM" id="MobiDB-lite"/>
    </source>
</evidence>
<dbReference type="Proteomes" id="UP000192761">
    <property type="component" value="Unassembled WGS sequence"/>
</dbReference>
<dbReference type="EMBL" id="FWXD01000027">
    <property type="protein sequence ID" value="SMC28949.1"/>
    <property type="molecule type" value="Genomic_DNA"/>
</dbReference>